<proteinExistence type="predicted"/>
<protein>
    <submittedName>
        <fullName evidence="1">Uncharacterized protein</fullName>
    </submittedName>
</protein>
<comment type="caution">
    <text evidence="1">The sequence shown here is derived from an EMBL/GenBank/DDBJ whole genome shotgun (WGS) entry which is preliminary data.</text>
</comment>
<dbReference type="InterPro" id="IPR052473">
    <property type="entry name" value="mtLSU_mL53"/>
</dbReference>
<dbReference type="PANTHER" id="PTHR33618:SF1">
    <property type="entry name" value="LARGE RIBOSOMAL SUBUNIT PROTEIN ML53"/>
    <property type="match status" value="1"/>
</dbReference>
<dbReference type="OrthoDB" id="35450at2759"/>
<organism evidence="1 2">
    <name type="scientific">Seminavis robusta</name>
    <dbReference type="NCBI Taxonomy" id="568900"/>
    <lineage>
        <taxon>Eukaryota</taxon>
        <taxon>Sar</taxon>
        <taxon>Stramenopiles</taxon>
        <taxon>Ochrophyta</taxon>
        <taxon>Bacillariophyta</taxon>
        <taxon>Bacillariophyceae</taxon>
        <taxon>Bacillariophycidae</taxon>
        <taxon>Naviculales</taxon>
        <taxon>Naviculaceae</taxon>
        <taxon>Seminavis</taxon>
    </lineage>
</organism>
<name>A0A9N8HCG6_9STRA</name>
<dbReference type="AlphaFoldDB" id="A0A9N8HCG6"/>
<dbReference type="EMBL" id="CAICTM010000407">
    <property type="protein sequence ID" value="CAB9509873.1"/>
    <property type="molecule type" value="Genomic_DNA"/>
</dbReference>
<keyword evidence="2" id="KW-1185">Reference proteome</keyword>
<accession>A0A9N8HCG6</accession>
<dbReference type="Gene3D" id="3.40.30.10">
    <property type="entry name" value="Glutaredoxin"/>
    <property type="match status" value="1"/>
</dbReference>
<dbReference type="PANTHER" id="PTHR33618">
    <property type="entry name" value="39S RIBOSOMAL PROTEIN L53, MITOCHONDRIAL"/>
    <property type="match status" value="1"/>
</dbReference>
<gene>
    <name evidence="1" type="ORF">SEMRO_408_G137010.1</name>
</gene>
<dbReference type="Proteomes" id="UP001153069">
    <property type="component" value="Unassembled WGS sequence"/>
</dbReference>
<reference evidence="1" key="1">
    <citation type="submission" date="2020-06" db="EMBL/GenBank/DDBJ databases">
        <authorList>
            <consortium name="Plant Systems Biology data submission"/>
        </authorList>
    </citation>
    <scope>NUCLEOTIDE SEQUENCE</scope>
    <source>
        <strain evidence="1">D6</strain>
    </source>
</reference>
<sequence length="116" mass="13549">MPIKFSKDVSTHLFKYIRTIDIKFNALDARATSAKELIRRMKAPRFSKANSKLKVLVDVNSKPDPPSVLFKMVDESELFFDSREFDIEEMMFKVHLTTMQLDNQFEIDGKDIDEID</sequence>
<dbReference type="GO" id="GO:0005762">
    <property type="term" value="C:mitochondrial large ribosomal subunit"/>
    <property type="evidence" value="ECO:0007669"/>
    <property type="project" value="TreeGrafter"/>
</dbReference>
<evidence type="ECO:0000313" key="1">
    <source>
        <dbReference type="EMBL" id="CAB9509873.1"/>
    </source>
</evidence>
<evidence type="ECO:0000313" key="2">
    <source>
        <dbReference type="Proteomes" id="UP001153069"/>
    </source>
</evidence>